<evidence type="ECO:0000259" key="2">
    <source>
        <dbReference type="Pfam" id="PF14111"/>
    </source>
</evidence>
<dbReference type="EnsemblPlants" id="evm.model.04.1203">
    <property type="protein sequence ID" value="cds.evm.model.04.1203"/>
    <property type="gene ID" value="evm.TU.04.1203"/>
</dbReference>
<proteinExistence type="predicted"/>
<dbReference type="Proteomes" id="UP000596661">
    <property type="component" value="Chromosome 4"/>
</dbReference>
<reference evidence="3" key="1">
    <citation type="submission" date="2018-11" db="EMBL/GenBank/DDBJ databases">
        <authorList>
            <person name="Grassa J C."/>
        </authorList>
    </citation>
    <scope>NUCLEOTIDE SEQUENCE [LARGE SCALE GENOMIC DNA]</scope>
</reference>
<dbReference type="PANTHER" id="PTHR33233">
    <property type="entry name" value="ENDONUCLEASE/EXONUCLEASE/PHOSPHATASE"/>
    <property type="match status" value="1"/>
</dbReference>
<evidence type="ECO:0000313" key="4">
    <source>
        <dbReference type="Proteomes" id="UP000596661"/>
    </source>
</evidence>
<dbReference type="InterPro" id="IPR025558">
    <property type="entry name" value="DUF4283"/>
</dbReference>
<dbReference type="InterPro" id="IPR036691">
    <property type="entry name" value="Endo/exonu/phosph_ase_sf"/>
</dbReference>
<name>A0A803PC57_CANSA</name>
<keyword evidence="4" id="KW-1185">Reference proteome</keyword>
<dbReference type="Gramene" id="evm.model.04.1203">
    <property type="protein sequence ID" value="cds.evm.model.04.1203"/>
    <property type="gene ID" value="evm.TU.04.1203"/>
</dbReference>
<sequence length="635" mass="73483">MAKKRRVVRKPILREASVESNAKVSKIQDQESRLKFEEPLIKEGVRIAQIDAEEVEVQAACWNATVICMVLGAKKPPFAVFEGFLKRMWGKLGIAQIVRMNGGYTIVKFNDEATRDHVLEHGVIQFDRKPVITRPWTTDLDSVKLVKSVPLWIWLHNLGAILGKDVFECFKEKGGGVEKNKGKEVELEAKKKGDDVQEGGDLDKIDEGKRIEKEDDVVGIKGDSEVGEAICHSVYGENRPNEAVKIRKEGVEGNWETPKKTHLIKPKKMVSDPRRNDKGRNSFDILQNKGSGTHGELEIGVGALVETKLKGEKVKEMMSNKFIGWDSYTSRRIEGWLLLFWKKTFARVIVIEESNQFVHCYVKLASHTQAFCATFVYGMNGLEDRKELWKNLVNLRFPVKPWIILRDFNALIDYGDQGADFWEYELKGDVSWYWKKIFLLRKRFSKHNVIAAVTNGKFRASRLYNGLLQQNIDCYDKAVWCNLLLPKHRFILWQVVHGHLLTRDNFSKFHIELETKGCHVCNFEEESHSHLFFSCRYSRTVVQRIFDWCGYLSWPLDFNGWLCWLSSKNPGIIILVIAVTVYMIWKNRNHCVYNDSCYIVLKSVKEIKHIVHDRVYNMKDRKVVLAEKGLFLRLL</sequence>
<dbReference type="AlphaFoldDB" id="A0A803PC57"/>
<dbReference type="Gene3D" id="3.60.10.10">
    <property type="entry name" value="Endonuclease/exonuclease/phosphatase"/>
    <property type="match status" value="1"/>
</dbReference>
<accession>A0A803PC57</accession>
<feature type="domain" description="DUF4283" evidence="2">
    <location>
        <begin position="61"/>
        <end position="140"/>
    </location>
</feature>
<dbReference type="InterPro" id="IPR026960">
    <property type="entry name" value="RVT-Znf"/>
</dbReference>
<dbReference type="Pfam" id="PF13966">
    <property type="entry name" value="zf-RVT"/>
    <property type="match status" value="1"/>
</dbReference>
<evidence type="ECO:0000259" key="1">
    <source>
        <dbReference type="Pfam" id="PF13966"/>
    </source>
</evidence>
<dbReference type="EMBL" id="UZAU01000377">
    <property type="status" value="NOT_ANNOTATED_CDS"/>
    <property type="molecule type" value="Genomic_DNA"/>
</dbReference>
<dbReference type="Pfam" id="PF14111">
    <property type="entry name" value="DUF4283"/>
    <property type="match status" value="1"/>
</dbReference>
<evidence type="ECO:0000313" key="3">
    <source>
        <dbReference type="EnsemblPlants" id="cds.evm.model.04.1203"/>
    </source>
</evidence>
<dbReference type="SUPFAM" id="SSF56219">
    <property type="entry name" value="DNase I-like"/>
    <property type="match status" value="1"/>
</dbReference>
<reference evidence="3" key="2">
    <citation type="submission" date="2021-03" db="UniProtKB">
        <authorList>
            <consortium name="EnsemblPlants"/>
        </authorList>
    </citation>
    <scope>IDENTIFICATION</scope>
</reference>
<evidence type="ECO:0008006" key="5">
    <source>
        <dbReference type="Google" id="ProtNLM"/>
    </source>
</evidence>
<protein>
    <recommendedName>
        <fullName evidence="5">Reverse transcriptase zinc-binding domain-containing protein</fullName>
    </recommendedName>
</protein>
<dbReference type="PANTHER" id="PTHR33233:SF17">
    <property type="entry name" value="DUF4283 DOMAIN-CONTAINING PROTEIN"/>
    <property type="match status" value="1"/>
</dbReference>
<feature type="domain" description="Reverse transcriptase zinc-binding" evidence="1">
    <location>
        <begin position="458"/>
        <end position="540"/>
    </location>
</feature>
<organism evidence="3 4">
    <name type="scientific">Cannabis sativa</name>
    <name type="common">Hemp</name>
    <name type="synonym">Marijuana</name>
    <dbReference type="NCBI Taxonomy" id="3483"/>
    <lineage>
        <taxon>Eukaryota</taxon>
        <taxon>Viridiplantae</taxon>
        <taxon>Streptophyta</taxon>
        <taxon>Embryophyta</taxon>
        <taxon>Tracheophyta</taxon>
        <taxon>Spermatophyta</taxon>
        <taxon>Magnoliopsida</taxon>
        <taxon>eudicotyledons</taxon>
        <taxon>Gunneridae</taxon>
        <taxon>Pentapetalae</taxon>
        <taxon>rosids</taxon>
        <taxon>fabids</taxon>
        <taxon>Rosales</taxon>
        <taxon>Cannabaceae</taxon>
        <taxon>Cannabis</taxon>
    </lineage>
</organism>